<dbReference type="PANTHER" id="PTHR15574:SF40">
    <property type="entry name" value="WD AND TETRATRICOPEPTIDE REPEATS PROTEIN 1"/>
    <property type="match status" value="1"/>
</dbReference>
<dbReference type="VEuPathDB" id="VectorBase:AALB002572"/>
<dbReference type="InterPro" id="IPR036322">
    <property type="entry name" value="WD40_repeat_dom_sf"/>
</dbReference>
<dbReference type="RefSeq" id="XP_035773532.1">
    <property type="nucleotide sequence ID" value="XM_035917639.1"/>
</dbReference>
<name>A0A182F7V2_ANOAL</name>
<dbReference type="InterPro" id="IPR015943">
    <property type="entry name" value="WD40/YVTN_repeat-like_dom_sf"/>
</dbReference>
<dbReference type="RefSeq" id="XP_035773528.1">
    <property type="nucleotide sequence ID" value="XM_035917635.1"/>
</dbReference>
<evidence type="ECO:0000256" key="2">
    <source>
        <dbReference type="ARBA" id="ARBA00022737"/>
    </source>
</evidence>
<dbReference type="PANTHER" id="PTHR15574">
    <property type="entry name" value="WD REPEAT DOMAIN-CONTAINING FAMILY"/>
    <property type="match status" value="1"/>
</dbReference>
<dbReference type="OrthoDB" id="4869960at2759"/>
<dbReference type="SMART" id="SM00320">
    <property type="entry name" value="WD40"/>
    <property type="match status" value="7"/>
</dbReference>
<dbReference type="RefSeq" id="XP_035773531.1">
    <property type="nucleotide sequence ID" value="XM_035917638.1"/>
</dbReference>
<dbReference type="KEGG" id="aali:118456668"/>
<dbReference type="CTD" id="37073"/>
<dbReference type="SMART" id="SM00028">
    <property type="entry name" value="TPR"/>
    <property type="match status" value="3"/>
</dbReference>
<dbReference type="InterPro" id="IPR019734">
    <property type="entry name" value="TPR_rpt"/>
</dbReference>
<dbReference type="SUPFAM" id="SSF50978">
    <property type="entry name" value="WD40 repeat-like"/>
    <property type="match status" value="1"/>
</dbReference>
<protein>
    <submittedName>
        <fullName evidence="3">Uncharacterized protein</fullName>
    </submittedName>
</protein>
<evidence type="ECO:0000256" key="1">
    <source>
        <dbReference type="ARBA" id="ARBA00022574"/>
    </source>
</evidence>
<accession>A0A182F7V2</accession>
<dbReference type="VEuPathDB" id="VectorBase:AALB20_029606"/>
<organism evidence="3 4">
    <name type="scientific">Anopheles albimanus</name>
    <name type="common">New world malaria mosquito</name>
    <dbReference type="NCBI Taxonomy" id="7167"/>
    <lineage>
        <taxon>Eukaryota</taxon>
        <taxon>Metazoa</taxon>
        <taxon>Ecdysozoa</taxon>
        <taxon>Arthropoda</taxon>
        <taxon>Hexapoda</taxon>
        <taxon>Insecta</taxon>
        <taxon>Pterygota</taxon>
        <taxon>Neoptera</taxon>
        <taxon>Endopterygota</taxon>
        <taxon>Diptera</taxon>
        <taxon>Nematocera</taxon>
        <taxon>Culicoidea</taxon>
        <taxon>Culicidae</taxon>
        <taxon>Anophelinae</taxon>
        <taxon>Anopheles</taxon>
    </lineage>
</organism>
<dbReference type="SUPFAM" id="SSF48452">
    <property type="entry name" value="TPR-like"/>
    <property type="match status" value="1"/>
</dbReference>
<reference evidence="3 4" key="1">
    <citation type="journal article" date="2017" name="G3 (Bethesda)">
        <title>The Physical Genome Mapping of Anopheles albimanus Corrected Scaffold Misassemblies and Identified Interarm Rearrangements in Genus Anopheles.</title>
        <authorList>
            <person name="Artemov G.N."/>
            <person name="Peery A.N."/>
            <person name="Jiang X."/>
            <person name="Tu Z."/>
            <person name="Stegniy V.N."/>
            <person name="Sharakhova M.V."/>
            <person name="Sharakhov I.V."/>
        </authorList>
    </citation>
    <scope>NUCLEOTIDE SEQUENCE [LARGE SCALE GENOMIC DNA]</scope>
    <source>
        <strain evidence="3 4">ALBI9_A</strain>
    </source>
</reference>
<dbReference type="InterPro" id="IPR011990">
    <property type="entry name" value="TPR-like_helical_dom_sf"/>
</dbReference>
<dbReference type="PROSITE" id="PS50294">
    <property type="entry name" value="WD_REPEATS_REGION"/>
    <property type="match status" value="1"/>
</dbReference>
<dbReference type="InterPro" id="IPR045151">
    <property type="entry name" value="DCAF8"/>
</dbReference>
<dbReference type="GO" id="GO:0005737">
    <property type="term" value="C:cytoplasm"/>
    <property type="evidence" value="ECO:0007669"/>
    <property type="project" value="TreeGrafter"/>
</dbReference>
<dbReference type="STRING" id="7167.A0A182F7V2"/>
<evidence type="ECO:0000313" key="3">
    <source>
        <dbReference type="EnsemblMetazoa" id="AALB002572-PA"/>
    </source>
</evidence>
<dbReference type="Proteomes" id="UP000069272">
    <property type="component" value="Chromosome 2R"/>
</dbReference>
<dbReference type="PROSITE" id="PS50082">
    <property type="entry name" value="WD_REPEATS_2"/>
    <property type="match status" value="1"/>
</dbReference>
<dbReference type="EnsemblMetazoa" id="AALB002572-RA">
    <property type="protein sequence ID" value="AALB002572-PA"/>
    <property type="gene ID" value="AALB002572"/>
</dbReference>
<dbReference type="Pfam" id="PF14559">
    <property type="entry name" value="TPR_19"/>
    <property type="match status" value="1"/>
</dbReference>
<dbReference type="InterPro" id="IPR001680">
    <property type="entry name" value="WD40_rpt"/>
</dbReference>
<dbReference type="Pfam" id="PF00400">
    <property type="entry name" value="WD40"/>
    <property type="match status" value="3"/>
</dbReference>
<reference evidence="3" key="2">
    <citation type="submission" date="2022-08" db="UniProtKB">
        <authorList>
            <consortium name="EnsemblMetazoa"/>
        </authorList>
    </citation>
    <scope>IDENTIFICATION</scope>
    <source>
        <strain evidence="3">STECLA/ALBI9_A</strain>
    </source>
</reference>
<proteinExistence type="predicted"/>
<sequence>MKRKQQYGSVTNVTQMLMDRAYWDVEYVLRNRLRTAPQFVDNIELETELKGHNGCVNCLEWSENGCILASASDDFHVMLWDPFRHKQLYDLLTPHEGNIFSVKFLPKRANSLLATGAGDCKTFVFDVSRQNDSPIRKCTCHMQRVKRLETSPTDMNLYWSAAEDGMVLQHDLRQQHSCDRQDANVLIDLKNNIVGMPEVKCIAINPLRPEMMAIGTNDIYTRVYDRRMISLTRVKYEVNQEMVPSSEDNIPRDGCVKYFCPGYLGSKEGYNQYNQKATTFVTFSPDGTELLTNLGSDHIYLYDINSTRLPVFLQLPKLPATNGTVANGVSSDENSMAKLGTHGREKTKHKFPPDVELLKKEGNACLEKNQFLNAIQNYTLAIKKANGKDCAILYLNRATALMKRSWYGDVYAAIRDCHTALALDPYYVKAHFRLARALLKQGNVLDSMTCLEELIRRFPSYAKNPGVLMLDKDIVIEIEKQRVRAAERTQMSNEVDSEKEKYWRSNAVDYEDRFVGHCNTKTDIKEANYFGDKNYIVAGSDDGNFFVWNRKNGIISSIYHADELIVNCVQPHPYICLLATSGIDHEVRLWSPQSPEQLLSSVRRVKQIDAAVQENQTRMQSDPFDSFAPDQAICRAS</sequence>
<keyword evidence="4" id="KW-1185">Reference proteome</keyword>
<dbReference type="GO" id="GO:0045717">
    <property type="term" value="P:negative regulation of fatty acid biosynthetic process"/>
    <property type="evidence" value="ECO:0007669"/>
    <property type="project" value="TreeGrafter"/>
</dbReference>
<keyword evidence="1" id="KW-0853">WD repeat</keyword>
<evidence type="ECO:0000313" key="4">
    <source>
        <dbReference type="Proteomes" id="UP000069272"/>
    </source>
</evidence>
<dbReference type="GO" id="GO:0080008">
    <property type="term" value="C:Cul4-RING E3 ubiquitin ligase complex"/>
    <property type="evidence" value="ECO:0007669"/>
    <property type="project" value="TreeGrafter"/>
</dbReference>
<dbReference type="RefSeq" id="XP_035773530.1">
    <property type="nucleotide sequence ID" value="XM_035917637.1"/>
</dbReference>
<dbReference type="Gene3D" id="2.130.10.10">
    <property type="entry name" value="YVTN repeat-like/Quinoprotein amine dehydrogenase"/>
    <property type="match status" value="2"/>
</dbReference>
<dbReference type="Gene3D" id="1.25.40.10">
    <property type="entry name" value="Tetratricopeptide repeat domain"/>
    <property type="match status" value="1"/>
</dbReference>
<dbReference type="GeneID" id="118456668"/>
<dbReference type="AlphaFoldDB" id="A0A182F7V2"/>
<dbReference type="RefSeq" id="XP_035773533.1">
    <property type="nucleotide sequence ID" value="XM_035917640.1"/>
</dbReference>
<keyword evidence="2" id="KW-0677">Repeat</keyword>